<dbReference type="PROSITE" id="PS50011">
    <property type="entry name" value="PROTEIN_KINASE_DOM"/>
    <property type="match status" value="1"/>
</dbReference>
<dbReference type="Proteomes" id="UP000762676">
    <property type="component" value="Unassembled WGS sequence"/>
</dbReference>
<dbReference type="PANTHER" id="PTHR48011:SF52">
    <property type="entry name" value="PROTEIN KINASE FAMILY PROTEIN-RELATED"/>
    <property type="match status" value="1"/>
</dbReference>
<dbReference type="AlphaFoldDB" id="A0AAV4JPH4"/>
<gene>
    <name evidence="3" type="ORF">ElyMa_007009500</name>
</gene>
<dbReference type="GO" id="GO:0005524">
    <property type="term" value="F:ATP binding"/>
    <property type="evidence" value="ECO:0007669"/>
    <property type="project" value="InterPro"/>
</dbReference>
<evidence type="ECO:0000313" key="3">
    <source>
        <dbReference type="EMBL" id="GFS24678.1"/>
    </source>
</evidence>
<dbReference type="PROSITE" id="PS00108">
    <property type="entry name" value="PROTEIN_KINASE_ST"/>
    <property type="match status" value="1"/>
</dbReference>
<accession>A0AAV4JPH4</accession>
<dbReference type="SMART" id="SM00220">
    <property type="entry name" value="S_TKc"/>
    <property type="match status" value="1"/>
</dbReference>
<dbReference type="Gene3D" id="3.30.200.20">
    <property type="entry name" value="Phosphorylase Kinase, domain 1"/>
    <property type="match status" value="1"/>
</dbReference>
<keyword evidence="4" id="KW-1185">Reference proteome</keyword>
<evidence type="ECO:0000259" key="2">
    <source>
        <dbReference type="PROSITE" id="PS50011"/>
    </source>
</evidence>
<dbReference type="GO" id="GO:0004672">
    <property type="term" value="F:protein kinase activity"/>
    <property type="evidence" value="ECO:0007669"/>
    <property type="project" value="InterPro"/>
</dbReference>
<proteinExistence type="predicted"/>
<feature type="region of interest" description="Disordered" evidence="1">
    <location>
        <begin position="1"/>
        <end position="26"/>
    </location>
</feature>
<comment type="caution">
    <text evidence="3">The sequence shown here is derived from an EMBL/GenBank/DDBJ whole genome shotgun (WGS) entry which is preliminary data.</text>
</comment>
<dbReference type="InterPro" id="IPR000719">
    <property type="entry name" value="Prot_kinase_dom"/>
</dbReference>
<evidence type="ECO:0000313" key="4">
    <source>
        <dbReference type="Proteomes" id="UP000762676"/>
    </source>
</evidence>
<dbReference type="Pfam" id="PF00069">
    <property type="entry name" value="Pkinase"/>
    <property type="match status" value="1"/>
</dbReference>
<dbReference type="InterPro" id="IPR011009">
    <property type="entry name" value="Kinase-like_dom_sf"/>
</dbReference>
<feature type="region of interest" description="Disordered" evidence="1">
    <location>
        <begin position="440"/>
        <end position="463"/>
    </location>
</feature>
<dbReference type="EMBL" id="BMAT01014004">
    <property type="protein sequence ID" value="GFS24678.1"/>
    <property type="molecule type" value="Genomic_DNA"/>
</dbReference>
<dbReference type="InterPro" id="IPR008271">
    <property type="entry name" value="Ser/Thr_kinase_AS"/>
</dbReference>
<name>A0AAV4JPH4_9GAST</name>
<dbReference type="GO" id="GO:0007165">
    <property type="term" value="P:signal transduction"/>
    <property type="evidence" value="ECO:0007669"/>
    <property type="project" value="TreeGrafter"/>
</dbReference>
<reference evidence="3 4" key="1">
    <citation type="journal article" date="2021" name="Elife">
        <title>Chloroplast acquisition without the gene transfer in kleptoplastic sea slugs, Plakobranchus ocellatus.</title>
        <authorList>
            <person name="Maeda T."/>
            <person name="Takahashi S."/>
            <person name="Yoshida T."/>
            <person name="Shimamura S."/>
            <person name="Takaki Y."/>
            <person name="Nagai Y."/>
            <person name="Toyoda A."/>
            <person name="Suzuki Y."/>
            <person name="Arimoto A."/>
            <person name="Ishii H."/>
            <person name="Satoh N."/>
            <person name="Nishiyama T."/>
            <person name="Hasebe M."/>
            <person name="Maruyama T."/>
            <person name="Minagawa J."/>
            <person name="Obokata J."/>
            <person name="Shigenobu S."/>
        </authorList>
    </citation>
    <scope>NUCLEOTIDE SEQUENCE [LARGE SCALE GENOMIC DNA]</scope>
</reference>
<dbReference type="InterPro" id="IPR052751">
    <property type="entry name" value="Plant_MAPKKK"/>
</dbReference>
<keyword evidence="3" id="KW-0808">Transferase</keyword>
<feature type="region of interest" description="Disordered" evidence="1">
    <location>
        <begin position="773"/>
        <end position="857"/>
    </location>
</feature>
<dbReference type="SUPFAM" id="SSF56112">
    <property type="entry name" value="Protein kinase-like (PK-like)"/>
    <property type="match status" value="1"/>
</dbReference>
<organism evidence="3 4">
    <name type="scientific">Elysia marginata</name>
    <dbReference type="NCBI Taxonomy" id="1093978"/>
    <lineage>
        <taxon>Eukaryota</taxon>
        <taxon>Metazoa</taxon>
        <taxon>Spiralia</taxon>
        <taxon>Lophotrochozoa</taxon>
        <taxon>Mollusca</taxon>
        <taxon>Gastropoda</taxon>
        <taxon>Heterobranchia</taxon>
        <taxon>Euthyneura</taxon>
        <taxon>Panpulmonata</taxon>
        <taxon>Sacoglossa</taxon>
        <taxon>Placobranchoidea</taxon>
        <taxon>Plakobranchidae</taxon>
        <taxon>Elysia</taxon>
    </lineage>
</organism>
<dbReference type="CDD" id="cd00180">
    <property type="entry name" value="PKc"/>
    <property type="match status" value="1"/>
</dbReference>
<keyword evidence="3" id="KW-0418">Kinase</keyword>
<dbReference type="Gene3D" id="1.10.510.10">
    <property type="entry name" value="Transferase(Phosphotransferase) domain 1"/>
    <property type="match status" value="1"/>
</dbReference>
<feature type="compositionally biased region" description="Polar residues" evidence="1">
    <location>
        <begin position="1"/>
        <end position="11"/>
    </location>
</feature>
<dbReference type="PANTHER" id="PTHR48011">
    <property type="entry name" value="CCR4-NOT TRANSCRIPTIONAL COMPLEX SUBUNIT CAF120-RELATED"/>
    <property type="match status" value="1"/>
</dbReference>
<sequence length="870" mass="97998">MQRIYFSTQESGPDEDHQTQSPKSHKILDEEDLSVALKEGIYKVEKDKQQIEEFIDSVPTLVRHGGTFGLIWNKSLQPSDGRYEPGEHFCRTREMERNSANGCVSFYRDGETGQKFAIKTLQDSDHFHPCEIKISLVCNSPHLCAVYGVIVKNHKVHFLLEHAGLELIKERSWIAECPERILKFAKQSFQALEDLHGYGYVHCDIKPDNVMIVRDQGEDFTVKIIDFGSCQPKGEVLPPDAHTTRFYWSPEIWQALNSGDQVICQPAMDVYALALTLYFVQTASHLMNMLQERDILPLMTQRSEDLLLIALPETIPSGLRAVMRPCLAGKAEERWSAQQAANQLDGDAMMQKALSNPRGENYKDLFQQLLRNQFEKRTFQSSEVFPPQNPKMTWTDQNSSCIKNENHKTYENQSPVHYFVANNKGTDKRDMGYHMKPAGVKAATDKKQSAPVRVKKSGTTNIGKFPKTKKVIFKGQFPPKHLKQMCEPNKVAPHTTAHNDQEVHYISSDETMPLNQGSSKQELNQEPTKKNVTCTEESDRSIVNNSDEKCKKETACVHEACGQDIQSKESHQVLHLKATENLEPKTAKPTPIVPLDTDTQAFSCSALLITLASQARSSNECLPFGHTTLPLPSSHSITGQLFERDKSYNPVSFHSNKNTSDISLCHTIASCRLQAKSNEVPHISSHIQKAQAHAHNATIGEKQSTIAKLENEKVNVAEAQAPASHQSMSIKQSQAHEEKEDEMEFVYEALEVPQFTGRAEDILDSLCNMLDKDESKSVPDASARNVKEQKLTEPVDQEEPMEVSDGSRERHKAHPNASLSYQKEKNRKRISVDTESNIPTKVHVGHDQSNDPSTDHLLPVFDKILSENMS</sequence>
<feature type="region of interest" description="Disordered" evidence="1">
    <location>
        <begin position="511"/>
        <end position="538"/>
    </location>
</feature>
<protein>
    <submittedName>
        <fullName evidence="3">CMGC family protein kinase</fullName>
    </submittedName>
</protein>
<feature type="domain" description="Protein kinase" evidence="2">
    <location>
        <begin position="90"/>
        <end position="350"/>
    </location>
</feature>
<evidence type="ECO:0000256" key="1">
    <source>
        <dbReference type="SAM" id="MobiDB-lite"/>
    </source>
</evidence>